<name>A0A9D1LC85_9FIRM</name>
<feature type="domain" description="Polysaccharide biosynthesis protein CapD-like" evidence="3">
    <location>
        <begin position="304"/>
        <end position="589"/>
    </location>
</feature>
<dbReference type="SUPFAM" id="SSF53335">
    <property type="entry name" value="S-adenosyl-L-methionine-dependent methyltransferases"/>
    <property type="match status" value="1"/>
</dbReference>
<proteinExistence type="inferred from homology"/>
<dbReference type="SUPFAM" id="SSF51735">
    <property type="entry name" value="NAD(P)-binding Rossmann-fold domains"/>
    <property type="match status" value="1"/>
</dbReference>
<dbReference type="AlphaFoldDB" id="A0A9D1LC85"/>
<comment type="similarity">
    <text evidence="1">Belongs to the polysaccharide synthase family.</text>
</comment>
<dbReference type="Gene3D" id="3.40.50.720">
    <property type="entry name" value="NAD(P)-binding Rossmann-like Domain"/>
    <property type="match status" value="2"/>
</dbReference>
<accession>A0A9D1LC85</accession>
<dbReference type="Pfam" id="PF13727">
    <property type="entry name" value="CoA_binding_3"/>
    <property type="match status" value="1"/>
</dbReference>
<dbReference type="InterPro" id="IPR003869">
    <property type="entry name" value="Polysac_CapD-like"/>
</dbReference>
<dbReference type="Pfam" id="PF02719">
    <property type="entry name" value="Polysacc_synt_2"/>
    <property type="match status" value="1"/>
</dbReference>
<evidence type="ECO:0000313" key="4">
    <source>
        <dbReference type="EMBL" id="HIU33387.1"/>
    </source>
</evidence>
<keyword evidence="2" id="KW-0812">Transmembrane</keyword>
<feature type="transmembrane region" description="Helical" evidence="2">
    <location>
        <begin position="29"/>
        <end position="51"/>
    </location>
</feature>
<dbReference type="PANTHER" id="PTHR43318:SF1">
    <property type="entry name" value="POLYSACCHARIDE BIOSYNTHESIS PROTEIN EPSC-RELATED"/>
    <property type="match status" value="1"/>
</dbReference>
<reference evidence="4" key="1">
    <citation type="submission" date="2020-10" db="EMBL/GenBank/DDBJ databases">
        <authorList>
            <person name="Gilroy R."/>
        </authorList>
    </citation>
    <scope>NUCLEOTIDE SEQUENCE</scope>
    <source>
        <strain evidence="4">ChiHcec3-11533</strain>
    </source>
</reference>
<gene>
    <name evidence="4" type="ORF">IAB02_02365</name>
</gene>
<comment type="caution">
    <text evidence="4">The sequence shown here is derived from an EMBL/GenBank/DDBJ whole genome shotgun (WGS) entry which is preliminary data.</text>
</comment>
<sequence length="638" mass="71104">MIAPVRAEWEIGAVAKWLGNTSSVRVRRVTLMLIDLLLLYLAIELAVFLRYEGNIAPFMRDKLNARIPVFVAVYTGFLLAGGHYQMLWRYAGAREGFRLFFLCICATVLILFFNRLFSWKMPRSLFCIIGVCEFSLVGGSRFAWKIVRETWHNLQDGSTHNRILIVGAGEGGAYAARICLEGSRITGVPVAFVDNDPEKIGMRVMGLPVLGSIQDVPDIVDKKEIAEIIIAIPRLRGDRLNEIVSVCKSTKCRVRILNNPGGLDDSLPEGQQVFREVNTSDFLSRDEVSLDLDSIRSYLKGNVVLVTGGGGSIGSEICRQILRFQPKLLLIFDIYENCAYELQCELKQRYGASCPIEVLIGSIRDRRRLDEVFSRYKPQIVFHAAAHKHVPLMETSSAEAVKNNVFGTYNLLLSASEHGVERFVQLSTDKAVNPTNVMGATKRICEMLLQTFARKTSMQCVAVRFGNVLGSHGSVIPLFEAQIRQGGPVTITHPDITRYFMTIPEAAQLVLQAGGLAKSGSIYVLDMGKPVRIMDLAEKLIRFYGYIPGVNMQIQVIGLRPGEKLYEELLMDVERDHMTRTAHDKIFVAPPIEIDEEAFSSGLEALRRAAEQGSGQEVVEKIHAIVDTYTPDEKLLAG</sequence>
<organism evidence="4 5">
    <name type="scientific">Candidatus Pullichristensenella excrementigallinarum</name>
    <dbReference type="NCBI Taxonomy" id="2840907"/>
    <lineage>
        <taxon>Bacteria</taxon>
        <taxon>Bacillati</taxon>
        <taxon>Bacillota</taxon>
        <taxon>Clostridia</taxon>
        <taxon>Candidatus Pullichristensenella</taxon>
    </lineage>
</organism>
<dbReference type="PANTHER" id="PTHR43318">
    <property type="entry name" value="UDP-N-ACETYLGLUCOSAMINE 4,6-DEHYDRATASE"/>
    <property type="match status" value="1"/>
</dbReference>
<evidence type="ECO:0000313" key="5">
    <source>
        <dbReference type="Proteomes" id="UP000824072"/>
    </source>
</evidence>
<protein>
    <submittedName>
        <fullName evidence="4">Polysaccharide biosynthesis protein</fullName>
    </submittedName>
</protein>
<reference evidence="4" key="2">
    <citation type="journal article" date="2021" name="PeerJ">
        <title>Extensive microbial diversity within the chicken gut microbiome revealed by metagenomics and culture.</title>
        <authorList>
            <person name="Gilroy R."/>
            <person name="Ravi A."/>
            <person name="Getino M."/>
            <person name="Pursley I."/>
            <person name="Horton D.L."/>
            <person name="Alikhan N.F."/>
            <person name="Baker D."/>
            <person name="Gharbi K."/>
            <person name="Hall N."/>
            <person name="Watson M."/>
            <person name="Adriaenssens E.M."/>
            <person name="Foster-Nyarko E."/>
            <person name="Jarju S."/>
            <person name="Secka A."/>
            <person name="Antonio M."/>
            <person name="Oren A."/>
            <person name="Chaudhuri R.R."/>
            <person name="La Ragione R."/>
            <person name="Hildebrand F."/>
            <person name="Pallen M.J."/>
        </authorList>
    </citation>
    <scope>NUCLEOTIDE SEQUENCE</scope>
    <source>
        <strain evidence="4">ChiHcec3-11533</strain>
    </source>
</reference>
<dbReference type="EMBL" id="DVMU01000056">
    <property type="protein sequence ID" value="HIU33387.1"/>
    <property type="molecule type" value="Genomic_DNA"/>
</dbReference>
<evidence type="ECO:0000256" key="2">
    <source>
        <dbReference type="SAM" id="Phobius"/>
    </source>
</evidence>
<dbReference type="InterPro" id="IPR029063">
    <property type="entry name" value="SAM-dependent_MTases_sf"/>
</dbReference>
<dbReference type="CDD" id="cd05237">
    <property type="entry name" value="UDP_invert_4-6DH_SDR_e"/>
    <property type="match status" value="1"/>
</dbReference>
<keyword evidence="2" id="KW-0472">Membrane</keyword>
<dbReference type="Proteomes" id="UP000824072">
    <property type="component" value="Unassembled WGS sequence"/>
</dbReference>
<feature type="transmembrane region" description="Helical" evidence="2">
    <location>
        <begin position="96"/>
        <end position="113"/>
    </location>
</feature>
<dbReference type="InterPro" id="IPR036291">
    <property type="entry name" value="NAD(P)-bd_dom_sf"/>
</dbReference>
<dbReference type="InterPro" id="IPR051203">
    <property type="entry name" value="Polysaccharide_Synthase-Rel"/>
</dbReference>
<evidence type="ECO:0000256" key="1">
    <source>
        <dbReference type="ARBA" id="ARBA00007430"/>
    </source>
</evidence>
<evidence type="ECO:0000259" key="3">
    <source>
        <dbReference type="Pfam" id="PF02719"/>
    </source>
</evidence>
<keyword evidence="2" id="KW-1133">Transmembrane helix</keyword>
<feature type="transmembrane region" description="Helical" evidence="2">
    <location>
        <begin position="63"/>
        <end position="84"/>
    </location>
</feature>